<comment type="caution">
    <text evidence="10">Lacks conserved residue(s) required for the propagation of feature annotation.</text>
</comment>
<dbReference type="GO" id="GO:0000287">
    <property type="term" value="F:magnesium ion binding"/>
    <property type="evidence" value="ECO:0007669"/>
    <property type="project" value="UniProtKB-UniRule"/>
</dbReference>
<keyword evidence="8 10" id="KW-0648">Protein biosynthesis</keyword>
<dbReference type="GO" id="GO:0005524">
    <property type="term" value="F:ATP binding"/>
    <property type="evidence" value="ECO:0007669"/>
    <property type="project" value="UniProtKB-UniRule"/>
</dbReference>
<sequence length="431" mass="49648">MKRLYTTDIRDADEGEEVALRGWVHEIRDLGGILFLLLRDREGIAQITLVKKKTSEELMNTVRGLSRESVIWVKGKVKQEDKAPMGYEVIPQDIVVLNIAESPLPLDPTEKVRADLDTRLDARFMDTRTRRGMAIFRIRHHMLQATREFLSEEGFIEITTPKIVASATEGGTALFPLSYFDKEAFLNQSPQLFKQLMMAGGFEKVFEIGPIFRAEEHDTRRHLNEATSIDIEQSFVDHNDVMEVLERLVSHVYERVAQDAQRWLDVLGVKLTVPEVPFQRLTYDEALDIASKVEPELCWGDDLTTQSEKTIGAEVGEHYFIVDWPTDAKPYYAMPHEHKPEISKSFDLMHPRMELASGTQRIHQHALLKERIASKGLEPESFEFYLRAFRYGMPPHAGWGLGAERLLMTMLELDNIRECVLFPRDRRRLSP</sequence>
<keyword evidence="7 10" id="KW-0460">Magnesium</keyword>
<dbReference type="PANTHER" id="PTHR43450">
    <property type="entry name" value="ASPARTYL-TRNA SYNTHETASE"/>
    <property type="match status" value="1"/>
</dbReference>
<comment type="similarity">
    <text evidence="2 10">Belongs to the class-II aminoacyl-tRNA synthetase family. Type 2 subfamily.</text>
</comment>
<dbReference type="InterPro" id="IPR004364">
    <property type="entry name" value="Aa-tRNA-synt_II"/>
</dbReference>
<evidence type="ECO:0000259" key="11">
    <source>
        <dbReference type="PROSITE" id="PS50862"/>
    </source>
</evidence>
<dbReference type="CDD" id="cd04316">
    <property type="entry name" value="ND_PkAspRS_like_N"/>
    <property type="match status" value="1"/>
</dbReference>
<evidence type="ECO:0000313" key="13">
    <source>
        <dbReference type="Proteomes" id="UP000600363"/>
    </source>
</evidence>
<dbReference type="InterPro" id="IPR012340">
    <property type="entry name" value="NA-bd_OB-fold"/>
</dbReference>
<feature type="domain" description="Aminoacyl-transfer RNA synthetases class-II family profile" evidence="11">
    <location>
        <begin position="136"/>
        <end position="431"/>
    </location>
</feature>
<feature type="binding site" evidence="10">
    <location>
        <position position="357"/>
    </location>
    <ligand>
        <name>Mg(2+)</name>
        <dbReference type="ChEBI" id="CHEBI:18420"/>
        <label>2</label>
    </ligand>
</feature>
<dbReference type="InterPro" id="IPR002312">
    <property type="entry name" value="Asp/Asn-tRNA-synth_IIb"/>
</dbReference>
<evidence type="ECO:0000256" key="8">
    <source>
        <dbReference type="ARBA" id="ARBA00022917"/>
    </source>
</evidence>
<feature type="binding site" evidence="10">
    <location>
        <position position="213"/>
    </location>
    <ligand>
        <name>L-aspartate</name>
        <dbReference type="ChEBI" id="CHEBI:29991"/>
    </ligand>
</feature>
<feature type="binding site" evidence="10">
    <location>
        <position position="354"/>
    </location>
    <ligand>
        <name>ATP</name>
        <dbReference type="ChEBI" id="CHEBI:30616"/>
    </ligand>
</feature>
<evidence type="ECO:0000256" key="2">
    <source>
        <dbReference type="ARBA" id="ARBA00005312"/>
    </source>
</evidence>
<dbReference type="AlphaFoldDB" id="A0A832RVR4"/>
<dbReference type="Gene3D" id="3.30.930.10">
    <property type="entry name" value="Bira Bifunctional Protein, Domain 2"/>
    <property type="match status" value="1"/>
</dbReference>
<evidence type="ECO:0000256" key="9">
    <source>
        <dbReference type="ARBA" id="ARBA00023146"/>
    </source>
</evidence>
<dbReference type="GO" id="GO:0004815">
    <property type="term" value="F:aspartate-tRNA ligase activity"/>
    <property type="evidence" value="ECO:0007669"/>
    <property type="project" value="UniProtKB-UniRule"/>
</dbReference>
<dbReference type="EC" id="6.1.1.23" evidence="10"/>
<gene>
    <name evidence="10 12" type="primary">aspS</name>
    <name evidence="12" type="ORF">HA299_03445</name>
</gene>
<dbReference type="InterPro" id="IPR004365">
    <property type="entry name" value="NA-bd_OB_tRNA"/>
</dbReference>
<feature type="binding site" evidence="10">
    <location>
        <position position="354"/>
    </location>
    <ligand>
        <name>Mg(2+)</name>
        <dbReference type="ChEBI" id="CHEBI:18420"/>
        <label>2</label>
    </ligand>
</feature>
<dbReference type="RefSeq" id="WP_042687504.1">
    <property type="nucleotide sequence ID" value="NZ_DUIH01000011.1"/>
</dbReference>
<dbReference type="PRINTS" id="PR01042">
    <property type="entry name" value="TRNASYNTHASP"/>
</dbReference>
<feature type="binding site" evidence="10">
    <location>
        <position position="357"/>
    </location>
    <ligand>
        <name>L-aspartate</name>
        <dbReference type="ChEBI" id="CHEBI:29991"/>
    </ligand>
</feature>
<evidence type="ECO:0000256" key="7">
    <source>
        <dbReference type="ARBA" id="ARBA00022842"/>
    </source>
</evidence>
<dbReference type="HAMAP" id="MF_02075">
    <property type="entry name" value="Asp_tRNA_synth_type2"/>
    <property type="match status" value="1"/>
</dbReference>
<protein>
    <recommendedName>
        <fullName evidence="10">Aspartate--tRNA(Asp/Asn) ligase</fullName>
        <ecNumber evidence="10">6.1.1.23</ecNumber>
    </recommendedName>
    <alternativeName>
        <fullName evidence="10">Aspartyl-tRNA synthetase</fullName>
        <shortName evidence="10">AspRS</shortName>
    </alternativeName>
    <alternativeName>
        <fullName evidence="10">Non-discriminating aspartyl-tRNA synthetase</fullName>
        <shortName evidence="10">ND-AspRS</shortName>
    </alternativeName>
</protein>
<evidence type="ECO:0000256" key="10">
    <source>
        <dbReference type="HAMAP-Rule" id="MF_02075"/>
    </source>
</evidence>
<keyword evidence="10" id="KW-0479">Metal-binding</keyword>
<evidence type="ECO:0000256" key="3">
    <source>
        <dbReference type="ARBA" id="ARBA00022490"/>
    </source>
</evidence>
<feature type="binding site" evidence="10">
    <location>
        <begin position="402"/>
        <end position="405"/>
    </location>
    <ligand>
        <name>ATP</name>
        <dbReference type="ChEBI" id="CHEBI:30616"/>
    </ligand>
</feature>
<dbReference type="CDD" id="cd00776">
    <property type="entry name" value="AsxRS_core"/>
    <property type="match status" value="1"/>
</dbReference>
<comment type="cofactor">
    <cofactor evidence="10">
        <name>Mg(2+)</name>
        <dbReference type="ChEBI" id="CHEBI:18420"/>
    </cofactor>
    <text evidence="10">Binds 3 Mg(2+) cations per subunit. The strongest magnesium site (Mg1) is bound to the beta- and gamma-phosphates of ATP and four water molecules complete its coordination sphere.</text>
</comment>
<organism evidence="12 13">
    <name type="scientific">Methermicoccus shengliensis</name>
    <dbReference type="NCBI Taxonomy" id="660064"/>
    <lineage>
        <taxon>Archaea</taxon>
        <taxon>Methanobacteriati</taxon>
        <taxon>Methanobacteriota</taxon>
        <taxon>Stenosarchaea group</taxon>
        <taxon>Methanomicrobia</taxon>
        <taxon>Methanosarcinales</taxon>
        <taxon>Methermicoccaceae</taxon>
        <taxon>Methermicoccus</taxon>
    </lineage>
</organism>
<evidence type="ECO:0000256" key="6">
    <source>
        <dbReference type="ARBA" id="ARBA00022840"/>
    </source>
</evidence>
<dbReference type="InterPro" id="IPR006195">
    <property type="entry name" value="aa-tRNA-synth_II"/>
</dbReference>
<feature type="region of interest" description="Aspartate" evidence="10">
    <location>
        <begin position="191"/>
        <end position="194"/>
    </location>
</feature>
<dbReference type="InterPro" id="IPR045864">
    <property type="entry name" value="aa-tRNA-synth_II/BPL/LPL"/>
</dbReference>
<dbReference type="Gene3D" id="2.40.50.140">
    <property type="entry name" value="Nucleic acid-binding proteins"/>
    <property type="match status" value="1"/>
</dbReference>
<dbReference type="EMBL" id="DUIH01000011">
    <property type="protein sequence ID" value="HIH69660.1"/>
    <property type="molecule type" value="Genomic_DNA"/>
</dbReference>
<dbReference type="InterPro" id="IPR004523">
    <property type="entry name" value="Asp-tRNA_synthase_2"/>
</dbReference>
<keyword evidence="5 10" id="KW-0547">Nucleotide-binding</keyword>
<dbReference type="PROSITE" id="PS50862">
    <property type="entry name" value="AA_TRNA_LIGASE_II"/>
    <property type="match status" value="1"/>
</dbReference>
<feature type="binding site" evidence="10">
    <location>
        <position position="169"/>
    </location>
    <ligand>
        <name>L-aspartate</name>
        <dbReference type="ChEBI" id="CHEBI:29991"/>
    </ligand>
</feature>
<feature type="binding site" evidence="10">
    <location>
        <begin position="213"/>
        <end position="215"/>
    </location>
    <ligand>
        <name>ATP</name>
        <dbReference type="ChEBI" id="CHEBI:30616"/>
    </ligand>
</feature>
<dbReference type="NCBIfam" id="TIGR00458">
    <property type="entry name" value="aspS_nondisc"/>
    <property type="match status" value="1"/>
</dbReference>
<comment type="caution">
    <text evidence="12">The sequence shown here is derived from an EMBL/GenBank/DDBJ whole genome shotgun (WGS) entry which is preliminary data.</text>
</comment>
<dbReference type="PANTHER" id="PTHR43450:SF1">
    <property type="entry name" value="ASPARTATE--TRNA LIGASE, CYTOPLASMIC"/>
    <property type="match status" value="1"/>
</dbReference>
<feature type="binding site" evidence="10">
    <location>
        <position position="361"/>
    </location>
    <ligand>
        <name>L-aspartate</name>
        <dbReference type="ChEBI" id="CHEBI:29991"/>
    </ligand>
</feature>
<dbReference type="GO" id="GO:0005829">
    <property type="term" value="C:cytosol"/>
    <property type="evidence" value="ECO:0007669"/>
    <property type="project" value="TreeGrafter"/>
</dbReference>
<feature type="binding site" evidence="10">
    <location>
        <begin position="221"/>
        <end position="223"/>
    </location>
    <ligand>
        <name>ATP</name>
        <dbReference type="ChEBI" id="CHEBI:30616"/>
    </ligand>
</feature>
<dbReference type="GO" id="GO:0003723">
    <property type="term" value="F:RNA binding"/>
    <property type="evidence" value="ECO:0007669"/>
    <property type="project" value="TreeGrafter"/>
</dbReference>
<dbReference type="GO" id="GO:0050560">
    <property type="term" value="F:aspartate-tRNA(Asn) ligase activity"/>
    <property type="evidence" value="ECO:0007669"/>
    <property type="project" value="UniProtKB-EC"/>
</dbReference>
<comment type="catalytic activity">
    <reaction evidence="10">
        <text>tRNA(Asx) + L-aspartate + ATP = L-aspartyl-tRNA(Asx) + AMP + diphosphate</text>
        <dbReference type="Rhea" id="RHEA:18349"/>
        <dbReference type="Rhea" id="RHEA-COMP:9710"/>
        <dbReference type="Rhea" id="RHEA-COMP:9711"/>
        <dbReference type="ChEBI" id="CHEBI:29991"/>
        <dbReference type="ChEBI" id="CHEBI:30616"/>
        <dbReference type="ChEBI" id="CHEBI:33019"/>
        <dbReference type="ChEBI" id="CHEBI:78442"/>
        <dbReference type="ChEBI" id="CHEBI:78516"/>
        <dbReference type="ChEBI" id="CHEBI:456215"/>
        <dbReference type="EC" id="6.1.1.23"/>
    </reaction>
</comment>
<dbReference type="GO" id="GO:0006422">
    <property type="term" value="P:aspartyl-tRNA aminoacylation"/>
    <property type="evidence" value="ECO:0007669"/>
    <property type="project" value="UniProtKB-UniRule"/>
</dbReference>
<comment type="subcellular location">
    <subcellularLocation>
        <location evidence="1 10">Cytoplasm</location>
    </subcellularLocation>
</comment>
<keyword evidence="9 10" id="KW-0030">Aminoacyl-tRNA synthetase</keyword>
<dbReference type="NCBIfam" id="NF003483">
    <property type="entry name" value="PRK05159.1"/>
    <property type="match status" value="1"/>
</dbReference>
<comment type="subunit">
    <text evidence="10">Homodimer.</text>
</comment>
<evidence type="ECO:0000313" key="12">
    <source>
        <dbReference type="EMBL" id="HIH69660.1"/>
    </source>
</evidence>
<dbReference type="GO" id="GO:0017101">
    <property type="term" value="C:aminoacyl-tRNA synthetase multienzyme complex"/>
    <property type="evidence" value="ECO:0007669"/>
    <property type="project" value="TreeGrafter"/>
</dbReference>
<evidence type="ECO:0000256" key="5">
    <source>
        <dbReference type="ARBA" id="ARBA00022741"/>
    </source>
</evidence>
<feature type="binding site" evidence="10">
    <location>
        <position position="354"/>
    </location>
    <ligand>
        <name>Mg(2+)</name>
        <dbReference type="ChEBI" id="CHEBI:18420"/>
        <label>3</label>
    </ligand>
</feature>
<dbReference type="Proteomes" id="UP000600363">
    <property type="component" value="Unassembled WGS sequence"/>
</dbReference>
<dbReference type="SUPFAM" id="SSF50249">
    <property type="entry name" value="Nucleic acid-binding proteins"/>
    <property type="match status" value="1"/>
</dbReference>
<comment type="function">
    <text evidence="10">Aspartyl-tRNA synthetase with relaxed tRNA specificity since it is able to aspartylate not only its cognate tRNA(Asp) but also tRNA(Asn). Reaction proceeds in two steps: L-aspartate is first activated by ATP to form Asp-AMP and then transferred to the acceptor end of tRNA(Asp/Asn).</text>
</comment>
<name>A0A832RVR4_9EURY</name>
<proteinExistence type="inferred from homology"/>
<evidence type="ECO:0000256" key="1">
    <source>
        <dbReference type="ARBA" id="ARBA00004496"/>
    </source>
</evidence>
<keyword evidence="4 10" id="KW-0436">Ligase</keyword>
<dbReference type="FunFam" id="3.30.930.10:FF:000038">
    <property type="entry name" value="Aspartate--tRNA ligase"/>
    <property type="match status" value="1"/>
</dbReference>
<keyword evidence="6 10" id="KW-0067">ATP-binding</keyword>
<dbReference type="Pfam" id="PF00152">
    <property type="entry name" value="tRNA-synt_2"/>
    <property type="match status" value="1"/>
</dbReference>
<dbReference type="SUPFAM" id="SSF55681">
    <property type="entry name" value="Class II aaRS and biotin synthetases"/>
    <property type="match status" value="1"/>
</dbReference>
<feature type="site" description="Important for tRNA non-discrimination" evidence="10">
    <location>
        <position position="84"/>
    </location>
</feature>
<keyword evidence="3 10" id="KW-0963">Cytoplasm</keyword>
<reference evidence="12" key="1">
    <citation type="journal article" date="2020" name="bioRxiv">
        <title>A rank-normalized archaeal taxonomy based on genome phylogeny resolves widespread incomplete and uneven classifications.</title>
        <authorList>
            <person name="Rinke C."/>
            <person name="Chuvochina M."/>
            <person name="Mussig A.J."/>
            <person name="Chaumeil P.-A."/>
            <person name="Waite D.W."/>
            <person name="Whitman W.B."/>
            <person name="Parks D.H."/>
            <person name="Hugenholtz P."/>
        </authorList>
    </citation>
    <scope>NUCLEOTIDE SEQUENCE</scope>
    <source>
        <strain evidence="12">UBA12518</strain>
    </source>
</reference>
<evidence type="ECO:0000256" key="4">
    <source>
        <dbReference type="ARBA" id="ARBA00022598"/>
    </source>
</evidence>
<dbReference type="Pfam" id="PF01336">
    <property type="entry name" value="tRNA_anti-codon"/>
    <property type="match status" value="1"/>
</dbReference>
<accession>A0A832RVR4</accession>